<accession>A0A6C0EKQ2</accession>
<sequence>MSLDGNYINTRLESKKEFDNRNNNYLDQRCKQDQTIIQPADNKYMCFENINKSYDTYKDTYKKDTITKTLEEAFNEKKDLYSSNVPIKFDEANNDSEINALYKKALTLEMNNPEPIIINAQVAVIKENPDPLIINAQVTDKIIKENPDPLIINTQVANKIIKENPDKEQSIKNIVYNVLRKRNIAVTPDVINKYFLRYTITKESSKEVFNQMINDIRNETSSLSQYNTVSYEAKYVELTESIYIDSADRNMQKYKNPNNFSIHLNEFNKFTNITSIRLSSAIFPKKINSIESIDNYPYIILEIKELGSNYTSVNNSVNNAFGLLTFDIDLGEYKKLLSKSELEYKKTFNPPISLIELNIKLKTPDGKLLDYTNSIEYNKNSDNPTIPNVDDSTNVDVPNQELTYNPNVDVPSNDLTYNPNVDVPNQELTYNPNVDVPNQELTYNPNVDVPNQHNSLVDDYKSINFIFEVNYRKYNNNVELLNQ</sequence>
<evidence type="ECO:0000313" key="1">
    <source>
        <dbReference type="EMBL" id="QHT28910.1"/>
    </source>
</evidence>
<dbReference type="EMBL" id="MN738865">
    <property type="protein sequence ID" value="QHT28910.1"/>
    <property type="molecule type" value="Genomic_DNA"/>
</dbReference>
<proteinExistence type="predicted"/>
<dbReference type="AlphaFoldDB" id="A0A6C0EKQ2"/>
<name>A0A6C0EKQ2_9ZZZZ</name>
<reference evidence="1" key="1">
    <citation type="journal article" date="2020" name="Nature">
        <title>Giant virus diversity and host interactions through global metagenomics.</title>
        <authorList>
            <person name="Schulz F."/>
            <person name="Roux S."/>
            <person name="Paez-Espino D."/>
            <person name="Jungbluth S."/>
            <person name="Walsh D.A."/>
            <person name="Denef V.J."/>
            <person name="McMahon K.D."/>
            <person name="Konstantinidis K.T."/>
            <person name="Eloe-Fadrosh E.A."/>
            <person name="Kyrpides N.C."/>
            <person name="Woyke T."/>
        </authorList>
    </citation>
    <scope>NUCLEOTIDE SEQUENCE</scope>
    <source>
        <strain evidence="1">GVMAG-M-3300001351-8</strain>
    </source>
</reference>
<organism evidence="1">
    <name type="scientific">viral metagenome</name>
    <dbReference type="NCBI Taxonomy" id="1070528"/>
    <lineage>
        <taxon>unclassified sequences</taxon>
        <taxon>metagenomes</taxon>
        <taxon>organismal metagenomes</taxon>
    </lineage>
</organism>
<protein>
    <submittedName>
        <fullName evidence="1">Uncharacterized protein</fullName>
    </submittedName>
</protein>